<keyword evidence="1" id="KW-0808">Transferase</keyword>
<dbReference type="SUPFAM" id="SSF53067">
    <property type="entry name" value="Actin-like ATPase domain"/>
    <property type="match status" value="1"/>
</dbReference>
<organism evidence="1 2">
    <name type="scientific">Tistrella bauzanensis</name>
    <dbReference type="NCBI Taxonomy" id="657419"/>
    <lineage>
        <taxon>Bacteria</taxon>
        <taxon>Pseudomonadati</taxon>
        <taxon>Pseudomonadota</taxon>
        <taxon>Alphaproteobacteria</taxon>
        <taxon>Geminicoccales</taxon>
        <taxon>Geminicoccaceae</taxon>
        <taxon>Tistrella</taxon>
    </lineage>
</organism>
<protein>
    <submittedName>
        <fullName evidence="1">N-acetylglucosamine kinase</fullName>
    </submittedName>
</protein>
<dbReference type="InterPro" id="IPR000600">
    <property type="entry name" value="ROK"/>
</dbReference>
<dbReference type="Gene3D" id="3.30.420.40">
    <property type="match status" value="2"/>
</dbReference>
<keyword evidence="1" id="KW-0418">Kinase</keyword>
<name>A0ABQ1IMP4_9PROT</name>
<proteinExistence type="predicted"/>
<dbReference type="Proteomes" id="UP000603352">
    <property type="component" value="Unassembled WGS sequence"/>
</dbReference>
<reference evidence="2" key="1">
    <citation type="journal article" date="2019" name="Int. J. Syst. Evol. Microbiol.">
        <title>The Global Catalogue of Microorganisms (GCM) 10K type strain sequencing project: providing services to taxonomists for standard genome sequencing and annotation.</title>
        <authorList>
            <consortium name="The Broad Institute Genomics Platform"/>
            <consortium name="The Broad Institute Genome Sequencing Center for Infectious Disease"/>
            <person name="Wu L."/>
            <person name="Ma J."/>
        </authorList>
    </citation>
    <scope>NUCLEOTIDE SEQUENCE [LARGE SCALE GENOMIC DNA]</scope>
    <source>
        <strain evidence="2">CGMCC 1.10188</strain>
    </source>
</reference>
<dbReference type="EMBL" id="BMDZ01000034">
    <property type="protein sequence ID" value="GGB46366.1"/>
    <property type="molecule type" value="Genomic_DNA"/>
</dbReference>
<sequence>MLLGIDLGGTKIAGIAIDRLSGRTLAHMRVPTPRDDYAGTLAAIGDLATRLEQAARIAPTGIAQTGIAPTGIAPTGMLPIGIGIPGAISPKTGLVKNANSLWLNDRPLDRDLAAASGRAVRLANDANCLAVSEASDGAAAGAGVVFAVILGTGVGGGIAIQGRVHHGADAIAGEWGHVPMPWAQPWSRTAGAALPPDADRVPELPGPACYCGRSGCIETLLSGPGLAGDAARLRGQDEASALACRSAEAVIADARQGDEMAIAAIMRWRHRLGRAFAMVINLLDPDAIVIGGGLSQVPELMDAITCDPTPLIGPWLFSDRVRTPVVVARHGDDSGVRGAARLWDVAR</sequence>
<keyword evidence="2" id="KW-1185">Reference proteome</keyword>
<comment type="caution">
    <text evidence="1">The sequence shown here is derived from an EMBL/GenBank/DDBJ whole genome shotgun (WGS) entry which is preliminary data.</text>
</comment>
<dbReference type="Pfam" id="PF00480">
    <property type="entry name" value="ROK"/>
    <property type="match status" value="1"/>
</dbReference>
<dbReference type="PROSITE" id="PS01125">
    <property type="entry name" value="ROK"/>
    <property type="match status" value="1"/>
</dbReference>
<dbReference type="GO" id="GO:0016301">
    <property type="term" value="F:kinase activity"/>
    <property type="evidence" value="ECO:0007669"/>
    <property type="project" value="UniProtKB-KW"/>
</dbReference>
<evidence type="ECO:0000313" key="1">
    <source>
        <dbReference type="EMBL" id="GGB46366.1"/>
    </source>
</evidence>
<accession>A0ABQ1IMP4</accession>
<dbReference type="InterPro" id="IPR043129">
    <property type="entry name" value="ATPase_NBD"/>
</dbReference>
<dbReference type="InterPro" id="IPR049874">
    <property type="entry name" value="ROK_cs"/>
</dbReference>
<evidence type="ECO:0000313" key="2">
    <source>
        <dbReference type="Proteomes" id="UP000603352"/>
    </source>
</evidence>
<dbReference type="PANTHER" id="PTHR18964">
    <property type="entry name" value="ROK (REPRESSOR, ORF, KINASE) FAMILY"/>
    <property type="match status" value="1"/>
</dbReference>
<gene>
    <name evidence="1" type="ORF">GCM10011505_29410</name>
</gene>
<dbReference type="PANTHER" id="PTHR18964:SF174">
    <property type="entry name" value="D-ALLOSE KINASE-RELATED"/>
    <property type="match status" value="1"/>
</dbReference>